<dbReference type="Pfam" id="PF01239">
    <property type="entry name" value="PPTA"/>
    <property type="match status" value="5"/>
</dbReference>
<name>A0A814JGE8_ADIRI</name>
<dbReference type="EC" id="2.5.1.59" evidence="3"/>
<evidence type="ECO:0000256" key="6">
    <source>
        <dbReference type="ARBA" id="ARBA00022679"/>
    </source>
</evidence>
<reference evidence="15" key="1">
    <citation type="submission" date="2021-02" db="EMBL/GenBank/DDBJ databases">
        <authorList>
            <person name="Nowell W R."/>
        </authorList>
    </citation>
    <scope>NUCLEOTIDE SEQUENCE</scope>
</reference>
<dbReference type="PROSITE" id="PS51147">
    <property type="entry name" value="PFTA"/>
    <property type="match status" value="5"/>
</dbReference>
<evidence type="ECO:0000256" key="9">
    <source>
        <dbReference type="ARBA" id="ARBA00040965"/>
    </source>
</evidence>
<keyword evidence="6" id="KW-0808">Transferase</keyword>
<keyword evidence="17" id="KW-1185">Reference proteome</keyword>
<evidence type="ECO:0000256" key="8">
    <source>
        <dbReference type="ARBA" id="ARBA00022842"/>
    </source>
</evidence>
<evidence type="ECO:0000256" key="3">
    <source>
        <dbReference type="ARBA" id="ARBA00012700"/>
    </source>
</evidence>
<evidence type="ECO:0000256" key="7">
    <source>
        <dbReference type="ARBA" id="ARBA00022737"/>
    </source>
</evidence>
<dbReference type="EMBL" id="CAJNOJ010000115">
    <property type="protein sequence ID" value="CAF1142848.1"/>
    <property type="molecule type" value="Genomic_DNA"/>
</dbReference>
<comment type="caution">
    <text evidence="15">The sequence shown here is derived from an EMBL/GenBank/DDBJ whole genome shotgun (WGS) entry which is preliminary data.</text>
</comment>
<keyword evidence="8" id="KW-0460">Magnesium</keyword>
<organism evidence="15 17">
    <name type="scientific">Adineta ricciae</name>
    <name type="common">Rotifer</name>
    <dbReference type="NCBI Taxonomy" id="249248"/>
    <lineage>
        <taxon>Eukaryota</taxon>
        <taxon>Metazoa</taxon>
        <taxon>Spiralia</taxon>
        <taxon>Gnathifera</taxon>
        <taxon>Rotifera</taxon>
        <taxon>Eurotatoria</taxon>
        <taxon>Bdelloidea</taxon>
        <taxon>Adinetida</taxon>
        <taxon>Adinetidae</taxon>
        <taxon>Adineta</taxon>
    </lineage>
</organism>
<dbReference type="EMBL" id="CAJNOR010000922">
    <property type="protein sequence ID" value="CAF1037311.1"/>
    <property type="molecule type" value="Genomic_DNA"/>
</dbReference>
<dbReference type="Proteomes" id="UP000663852">
    <property type="component" value="Unassembled WGS sequence"/>
</dbReference>
<evidence type="ECO:0000256" key="13">
    <source>
        <dbReference type="ARBA" id="ARBA00043219"/>
    </source>
</evidence>
<dbReference type="GO" id="GO:0004662">
    <property type="term" value="F:CAAX-protein geranylgeranyltransferase activity"/>
    <property type="evidence" value="ECO:0007669"/>
    <property type="project" value="UniProtKB-EC"/>
</dbReference>
<evidence type="ECO:0000256" key="11">
    <source>
        <dbReference type="ARBA" id="ARBA00042436"/>
    </source>
</evidence>
<evidence type="ECO:0000256" key="14">
    <source>
        <dbReference type="SAM" id="MobiDB-lite"/>
    </source>
</evidence>
<keyword evidence="5" id="KW-0637">Prenyltransferase</keyword>
<gene>
    <name evidence="16" type="ORF">EDS130_LOCUS22185</name>
    <name evidence="15" type="ORF">XAT740_LOCUS15072</name>
</gene>
<feature type="region of interest" description="Disordered" evidence="14">
    <location>
        <begin position="1"/>
        <end position="21"/>
    </location>
</feature>
<evidence type="ECO:0000313" key="17">
    <source>
        <dbReference type="Proteomes" id="UP000663828"/>
    </source>
</evidence>
<sequence length="326" mass="39338">MSSTESDDESEQSMTSHQYSTRPDWADVVPIEQDDGPNAVVQIAYSDKFREVFNYIRACMHANEMSERALELTKDACYLNPANYTVWCYRRKLLYHLNCDLNEEIAFVGNMIRNNPKNYQVWEHRRIIVERLSHPSNELAFLAEVIRSDSKNYHAWQYRQWLLKTYGLWADELMYVEHLLQEDVRNNSAWNQRYFVISHTTGFKDDIIERELDFVLKSIEFNPDNESAWNYLRGIARFRSTNLTDQRLWKFCQNLYENKYLKDDFNCQQWRFLFAYMIELLADDDRADKQEENKRMITDLCERLATKIDPIRKKYWQYIQQQHSTQ</sequence>
<dbReference type="EC" id="2.5.1.58" evidence="4"/>
<evidence type="ECO:0000256" key="2">
    <source>
        <dbReference type="ARBA" id="ARBA00006734"/>
    </source>
</evidence>
<evidence type="ECO:0000256" key="12">
    <source>
        <dbReference type="ARBA" id="ARBA00043086"/>
    </source>
</evidence>
<dbReference type="SUPFAM" id="SSF48439">
    <property type="entry name" value="Protein prenylyltransferase"/>
    <property type="match status" value="1"/>
</dbReference>
<evidence type="ECO:0000313" key="15">
    <source>
        <dbReference type="EMBL" id="CAF1037311.1"/>
    </source>
</evidence>
<protein>
    <recommendedName>
        <fullName evidence="9">Protein farnesyltransferase/geranylgeranyltransferase type-1 subunit alpha</fullName>
        <ecNumber evidence="4">2.5.1.58</ecNumber>
        <ecNumber evidence="3">2.5.1.59</ecNumber>
    </recommendedName>
    <alternativeName>
        <fullName evidence="12">CAAX farnesyltransferase subunit alpha</fullName>
    </alternativeName>
    <alternativeName>
        <fullName evidence="11">FTase-alpha</fullName>
    </alternativeName>
    <alternativeName>
        <fullName evidence="10">Ras proteins prenyltransferase subunit alpha</fullName>
    </alternativeName>
    <alternativeName>
        <fullName evidence="13">Type I protein geranyl-geranyltransferase subunit alpha</fullName>
    </alternativeName>
</protein>
<dbReference type="GO" id="GO:0004660">
    <property type="term" value="F:protein farnesyltransferase activity"/>
    <property type="evidence" value="ECO:0007669"/>
    <property type="project" value="UniProtKB-EC"/>
</dbReference>
<dbReference type="Proteomes" id="UP000663828">
    <property type="component" value="Unassembled WGS sequence"/>
</dbReference>
<evidence type="ECO:0000256" key="4">
    <source>
        <dbReference type="ARBA" id="ARBA00012702"/>
    </source>
</evidence>
<evidence type="ECO:0000313" key="16">
    <source>
        <dbReference type="EMBL" id="CAF1142848.1"/>
    </source>
</evidence>
<dbReference type="OrthoDB" id="272289at2759"/>
<comment type="similarity">
    <text evidence="2">Belongs to the protein prenyltransferase subunit alpha family.</text>
</comment>
<dbReference type="GO" id="GO:0005953">
    <property type="term" value="C:CAAX-protein geranylgeranyltransferase complex"/>
    <property type="evidence" value="ECO:0007669"/>
    <property type="project" value="TreeGrafter"/>
</dbReference>
<evidence type="ECO:0000256" key="5">
    <source>
        <dbReference type="ARBA" id="ARBA00022602"/>
    </source>
</evidence>
<keyword evidence="7" id="KW-0677">Repeat</keyword>
<dbReference type="PANTHER" id="PTHR11129:SF1">
    <property type="entry name" value="PROTEIN FARNESYLTRANSFERASE_GERANYLGERANYLTRANSFERASE TYPE-1 SUBUNIT ALPHA"/>
    <property type="match status" value="1"/>
</dbReference>
<comment type="cofactor">
    <cofactor evidence="1">
        <name>Mg(2+)</name>
        <dbReference type="ChEBI" id="CHEBI:18420"/>
    </cofactor>
</comment>
<feature type="compositionally biased region" description="Acidic residues" evidence="14">
    <location>
        <begin position="1"/>
        <end position="11"/>
    </location>
</feature>
<proteinExistence type="inferred from homology"/>
<dbReference type="Gene3D" id="1.25.40.120">
    <property type="entry name" value="Protein prenylyltransferase"/>
    <property type="match status" value="1"/>
</dbReference>
<accession>A0A814JGE8</accession>
<dbReference type="GO" id="GO:0005965">
    <property type="term" value="C:protein farnesyltransferase complex"/>
    <property type="evidence" value="ECO:0007669"/>
    <property type="project" value="TreeGrafter"/>
</dbReference>
<dbReference type="InterPro" id="IPR002088">
    <property type="entry name" value="Prenyl_trans_a"/>
</dbReference>
<dbReference type="PANTHER" id="PTHR11129">
    <property type="entry name" value="PROTEIN FARNESYLTRANSFERASE ALPHA SUBUNIT/RAB GERANYLGERANYL TRANSFERASE ALPHA SUBUNIT"/>
    <property type="match status" value="1"/>
</dbReference>
<dbReference type="AlphaFoldDB" id="A0A814JGE8"/>
<evidence type="ECO:0000256" key="1">
    <source>
        <dbReference type="ARBA" id="ARBA00001946"/>
    </source>
</evidence>
<evidence type="ECO:0000256" key="10">
    <source>
        <dbReference type="ARBA" id="ARBA00041392"/>
    </source>
</evidence>